<protein>
    <submittedName>
        <fullName evidence="1">Uncharacterized protein</fullName>
    </submittedName>
</protein>
<proteinExistence type="predicted"/>
<reference evidence="1" key="1">
    <citation type="journal article" date="2019" name="Sci. Rep.">
        <title>Draft genome of Tanacetum cinerariifolium, the natural source of mosquito coil.</title>
        <authorList>
            <person name="Yamashiro T."/>
            <person name="Shiraishi A."/>
            <person name="Satake H."/>
            <person name="Nakayama K."/>
        </authorList>
    </citation>
    <scope>NUCLEOTIDE SEQUENCE</scope>
</reference>
<comment type="caution">
    <text evidence="1">The sequence shown here is derived from an EMBL/GenBank/DDBJ whole genome shotgun (WGS) entry which is preliminary data.</text>
</comment>
<accession>A0A699XVZ0</accession>
<evidence type="ECO:0000313" key="1">
    <source>
        <dbReference type="EMBL" id="GFD61121.1"/>
    </source>
</evidence>
<sequence length="68" mass="7398">GSHVEFMLGRTWGAAVRPHLGPAFTEQVAQLPASLDTGTQKLLVCRLPVPTVLAEAEQRLCQRPTSMK</sequence>
<name>A0A699XVZ0_TANCI</name>
<gene>
    <name evidence="1" type="ORF">Tci_933090</name>
</gene>
<dbReference type="AlphaFoldDB" id="A0A699XVZ0"/>
<dbReference type="EMBL" id="BKCJ011887076">
    <property type="protein sequence ID" value="GFD61121.1"/>
    <property type="molecule type" value="Genomic_DNA"/>
</dbReference>
<feature type="non-terminal residue" evidence="1">
    <location>
        <position position="1"/>
    </location>
</feature>
<organism evidence="1">
    <name type="scientific">Tanacetum cinerariifolium</name>
    <name type="common">Dalmatian daisy</name>
    <name type="synonym">Chrysanthemum cinerariifolium</name>
    <dbReference type="NCBI Taxonomy" id="118510"/>
    <lineage>
        <taxon>Eukaryota</taxon>
        <taxon>Viridiplantae</taxon>
        <taxon>Streptophyta</taxon>
        <taxon>Embryophyta</taxon>
        <taxon>Tracheophyta</taxon>
        <taxon>Spermatophyta</taxon>
        <taxon>Magnoliopsida</taxon>
        <taxon>eudicotyledons</taxon>
        <taxon>Gunneridae</taxon>
        <taxon>Pentapetalae</taxon>
        <taxon>asterids</taxon>
        <taxon>campanulids</taxon>
        <taxon>Asterales</taxon>
        <taxon>Asteraceae</taxon>
        <taxon>Asteroideae</taxon>
        <taxon>Anthemideae</taxon>
        <taxon>Anthemidinae</taxon>
        <taxon>Tanacetum</taxon>
    </lineage>
</organism>